<name>A0A2K3KHM0_TRIPR</name>
<protein>
    <submittedName>
        <fullName evidence="1">Uncharacterized protein</fullName>
    </submittedName>
</protein>
<feature type="non-terminal residue" evidence="1">
    <location>
        <position position="60"/>
    </location>
</feature>
<dbReference type="Proteomes" id="UP000236291">
    <property type="component" value="Unassembled WGS sequence"/>
</dbReference>
<sequence>NFLDSYALLDTADILRREGNSDALEEYLQRMRTISNEERLAFLAKARQQKANPAVAVVDP</sequence>
<comment type="caution">
    <text evidence="1">The sequence shown here is derived from an EMBL/GenBank/DDBJ whole genome shotgun (WGS) entry which is preliminary data.</text>
</comment>
<organism evidence="1 2">
    <name type="scientific">Trifolium pratense</name>
    <name type="common">Red clover</name>
    <dbReference type="NCBI Taxonomy" id="57577"/>
    <lineage>
        <taxon>Eukaryota</taxon>
        <taxon>Viridiplantae</taxon>
        <taxon>Streptophyta</taxon>
        <taxon>Embryophyta</taxon>
        <taxon>Tracheophyta</taxon>
        <taxon>Spermatophyta</taxon>
        <taxon>Magnoliopsida</taxon>
        <taxon>eudicotyledons</taxon>
        <taxon>Gunneridae</taxon>
        <taxon>Pentapetalae</taxon>
        <taxon>rosids</taxon>
        <taxon>fabids</taxon>
        <taxon>Fabales</taxon>
        <taxon>Fabaceae</taxon>
        <taxon>Papilionoideae</taxon>
        <taxon>50 kb inversion clade</taxon>
        <taxon>NPAAA clade</taxon>
        <taxon>Hologalegina</taxon>
        <taxon>IRL clade</taxon>
        <taxon>Trifolieae</taxon>
        <taxon>Trifolium</taxon>
    </lineage>
</organism>
<gene>
    <name evidence="1" type="ORF">L195_g062762</name>
</gene>
<dbReference type="AlphaFoldDB" id="A0A2K3KHM0"/>
<reference evidence="1 2" key="1">
    <citation type="journal article" date="2014" name="Am. J. Bot.">
        <title>Genome assembly and annotation for red clover (Trifolium pratense; Fabaceae).</title>
        <authorList>
            <person name="Istvanek J."/>
            <person name="Jaros M."/>
            <person name="Krenek A."/>
            <person name="Repkova J."/>
        </authorList>
    </citation>
    <scope>NUCLEOTIDE SEQUENCE [LARGE SCALE GENOMIC DNA]</scope>
    <source>
        <strain evidence="2">cv. Tatra</strain>
        <tissue evidence="1">Young leaves</tissue>
    </source>
</reference>
<dbReference type="EMBL" id="ASHM01184508">
    <property type="protein sequence ID" value="PNX65768.1"/>
    <property type="molecule type" value="Genomic_DNA"/>
</dbReference>
<evidence type="ECO:0000313" key="1">
    <source>
        <dbReference type="EMBL" id="PNX65768.1"/>
    </source>
</evidence>
<reference evidence="1 2" key="2">
    <citation type="journal article" date="2017" name="Front. Plant Sci.">
        <title>Gene Classification and Mining of Molecular Markers Useful in Red Clover (Trifolium pratense) Breeding.</title>
        <authorList>
            <person name="Istvanek J."/>
            <person name="Dluhosova J."/>
            <person name="Dluhos P."/>
            <person name="Patkova L."/>
            <person name="Nedelnik J."/>
            <person name="Repkova J."/>
        </authorList>
    </citation>
    <scope>NUCLEOTIDE SEQUENCE [LARGE SCALE GENOMIC DNA]</scope>
    <source>
        <strain evidence="2">cv. Tatra</strain>
        <tissue evidence="1">Young leaves</tissue>
    </source>
</reference>
<proteinExistence type="predicted"/>
<feature type="non-terminal residue" evidence="1">
    <location>
        <position position="1"/>
    </location>
</feature>
<accession>A0A2K3KHM0</accession>
<evidence type="ECO:0000313" key="2">
    <source>
        <dbReference type="Proteomes" id="UP000236291"/>
    </source>
</evidence>